<dbReference type="Proteomes" id="UP000234681">
    <property type="component" value="Chromosome 9"/>
</dbReference>
<protein>
    <submittedName>
        <fullName evidence="1">RCG55401</fullName>
    </submittedName>
</protein>
<organism evidence="1 2">
    <name type="scientific">Rattus norvegicus</name>
    <name type="common">Rat</name>
    <dbReference type="NCBI Taxonomy" id="10116"/>
    <lineage>
        <taxon>Eukaryota</taxon>
        <taxon>Metazoa</taxon>
        <taxon>Chordata</taxon>
        <taxon>Craniata</taxon>
        <taxon>Vertebrata</taxon>
        <taxon>Euteleostomi</taxon>
        <taxon>Mammalia</taxon>
        <taxon>Eutheria</taxon>
        <taxon>Euarchontoglires</taxon>
        <taxon>Glires</taxon>
        <taxon>Rodentia</taxon>
        <taxon>Myomorpha</taxon>
        <taxon>Muroidea</taxon>
        <taxon>Muridae</taxon>
        <taxon>Murinae</taxon>
        <taxon>Rattus</taxon>
    </lineage>
</organism>
<evidence type="ECO:0000313" key="2">
    <source>
        <dbReference type="Proteomes" id="UP000234681"/>
    </source>
</evidence>
<gene>
    <name evidence="1" type="ORF">rCG_55401</name>
</gene>
<sequence length="33" mass="3655">MSVTVQETVASTQRTQLWSSNVYYLGLPEPLGV</sequence>
<dbReference type="EMBL" id="CH473997">
    <property type="protein sequence ID" value="EDL92141.1"/>
    <property type="molecule type" value="Genomic_DNA"/>
</dbReference>
<reference evidence="1 2" key="1">
    <citation type="submission" date="2005-09" db="EMBL/GenBank/DDBJ databases">
        <authorList>
            <person name="Mural R.J."/>
            <person name="Li P.W."/>
            <person name="Adams M.D."/>
            <person name="Amanatides P.G."/>
            <person name="Baden-Tillson H."/>
            <person name="Barnstead M."/>
            <person name="Chin S.H."/>
            <person name="Dew I."/>
            <person name="Evans C.A."/>
            <person name="Ferriera S."/>
            <person name="Flanigan M."/>
            <person name="Fosler C."/>
            <person name="Glodek A."/>
            <person name="Gu Z."/>
            <person name="Holt R.A."/>
            <person name="Jennings D."/>
            <person name="Kraft C.L."/>
            <person name="Lu F."/>
            <person name="Nguyen T."/>
            <person name="Nusskern D.R."/>
            <person name="Pfannkoch C.M."/>
            <person name="Sitter C."/>
            <person name="Sutton G.G."/>
            <person name="Venter J.C."/>
            <person name="Wang Z."/>
            <person name="Woodage T."/>
            <person name="Zheng X.H."/>
            <person name="Zhong F."/>
        </authorList>
    </citation>
    <scope>NUCLEOTIDE SEQUENCE [LARGE SCALE GENOMIC DNA]</scope>
    <source>
        <strain>BN</strain>
        <strain evidence="2">Sprague-Dawley</strain>
    </source>
</reference>
<accession>A6JQE6</accession>
<name>A6JQE6_RAT</name>
<proteinExistence type="predicted"/>
<dbReference type="AlphaFoldDB" id="A6JQE6"/>
<evidence type="ECO:0000313" key="1">
    <source>
        <dbReference type="EMBL" id="EDL92141.1"/>
    </source>
</evidence>